<organism evidence="2 3">
    <name type="scientific">Zophobas morio</name>
    <dbReference type="NCBI Taxonomy" id="2755281"/>
    <lineage>
        <taxon>Eukaryota</taxon>
        <taxon>Metazoa</taxon>
        <taxon>Ecdysozoa</taxon>
        <taxon>Arthropoda</taxon>
        <taxon>Hexapoda</taxon>
        <taxon>Insecta</taxon>
        <taxon>Pterygota</taxon>
        <taxon>Neoptera</taxon>
        <taxon>Endopterygota</taxon>
        <taxon>Coleoptera</taxon>
        <taxon>Polyphaga</taxon>
        <taxon>Cucujiformia</taxon>
        <taxon>Tenebrionidae</taxon>
        <taxon>Zophobas</taxon>
    </lineage>
</organism>
<comment type="caution">
    <text evidence="2">The sequence shown here is derived from an EMBL/GenBank/DDBJ whole genome shotgun (WGS) entry which is preliminary data.</text>
</comment>
<evidence type="ECO:0000313" key="2">
    <source>
        <dbReference type="EMBL" id="KAJ3662012.1"/>
    </source>
</evidence>
<dbReference type="AlphaFoldDB" id="A0AA38IS92"/>
<dbReference type="EMBL" id="JALNTZ010000002">
    <property type="protein sequence ID" value="KAJ3662012.1"/>
    <property type="molecule type" value="Genomic_DNA"/>
</dbReference>
<name>A0AA38IS92_9CUCU</name>
<protein>
    <submittedName>
        <fullName evidence="2">Uncharacterized protein</fullName>
    </submittedName>
</protein>
<evidence type="ECO:0000313" key="3">
    <source>
        <dbReference type="Proteomes" id="UP001168821"/>
    </source>
</evidence>
<keyword evidence="3" id="KW-1185">Reference proteome</keyword>
<feature type="region of interest" description="Disordered" evidence="1">
    <location>
        <begin position="27"/>
        <end position="63"/>
    </location>
</feature>
<sequence>MEPLNTRSSATKFKRCIILGSLSPPRTLRRSCQSSPNCNDDVDFQHGPTVQTAPPGGPPRTTTTLHFRAALSRRAAASKYPPDD</sequence>
<evidence type="ECO:0000256" key="1">
    <source>
        <dbReference type="SAM" id="MobiDB-lite"/>
    </source>
</evidence>
<reference evidence="2" key="1">
    <citation type="journal article" date="2023" name="G3 (Bethesda)">
        <title>Whole genome assemblies of Zophobas morio and Tenebrio molitor.</title>
        <authorList>
            <person name="Kaur S."/>
            <person name="Stinson S.A."/>
            <person name="diCenzo G.C."/>
        </authorList>
    </citation>
    <scope>NUCLEOTIDE SEQUENCE</scope>
    <source>
        <strain evidence="2">QUZm001</strain>
    </source>
</reference>
<accession>A0AA38IS92</accession>
<gene>
    <name evidence="2" type="ORF">Zmor_006380</name>
</gene>
<proteinExistence type="predicted"/>
<dbReference type="Proteomes" id="UP001168821">
    <property type="component" value="Unassembled WGS sequence"/>
</dbReference>